<keyword evidence="1" id="KW-0472">Membrane</keyword>
<dbReference type="CDD" id="cd06433">
    <property type="entry name" value="GT_2_WfgS_like"/>
    <property type="match status" value="1"/>
</dbReference>
<dbReference type="RefSeq" id="WP_380078038.1">
    <property type="nucleotide sequence ID" value="NZ_JBHSGO010000098.1"/>
</dbReference>
<keyword evidence="4" id="KW-1185">Reference proteome</keyword>
<dbReference type="EMBL" id="JBHSGO010000098">
    <property type="protein sequence ID" value="MFC4665685.1"/>
    <property type="molecule type" value="Genomic_DNA"/>
</dbReference>
<dbReference type="Proteomes" id="UP001596020">
    <property type="component" value="Unassembled WGS sequence"/>
</dbReference>
<dbReference type="InterPro" id="IPR029044">
    <property type="entry name" value="Nucleotide-diphossugar_trans"/>
</dbReference>
<keyword evidence="3" id="KW-0808">Transferase</keyword>
<dbReference type="PANTHER" id="PTHR22916">
    <property type="entry name" value="GLYCOSYLTRANSFERASE"/>
    <property type="match status" value="1"/>
</dbReference>
<evidence type="ECO:0000313" key="3">
    <source>
        <dbReference type="EMBL" id="MFC4665685.1"/>
    </source>
</evidence>
<dbReference type="InterPro" id="IPR001173">
    <property type="entry name" value="Glyco_trans_2-like"/>
</dbReference>
<dbReference type="GO" id="GO:0016757">
    <property type="term" value="F:glycosyltransferase activity"/>
    <property type="evidence" value="ECO:0007669"/>
    <property type="project" value="UniProtKB-KW"/>
</dbReference>
<reference evidence="4" key="1">
    <citation type="journal article" date="2019" name="Int. J. Syst. Evol. Microbiol.">
        <title>The Global Catalogue of Microorganisms (GCM) 10K type strain sequencing project: providing services to taxonomists for standard genome sequencing and annotation.</title>
        <authorList>
            <consortium name="The Broad Institute Genomics Platform"/>
            <consortium name="The Broad Institute Genome Sequencing Center for Infectious Disease"/>
            <person name="Wu L."/>
            <person name="Ma J."/>
        </authorList>
    </citation>
    <scope>NUCLEOTIDE SEQUENCE [LARGE SCALE GENOMIC DNA]</scope>
    <source>
        <strain evidence="4">CGMCC 4.7357</strain>
    </source>
</reference>
<dbReference type="Gene3D" id="3.90.550.10">
    <property type="entry name" value="Spore Coat Polysaccharide Biosynthesis Protein SpsA, Chain A"/>
    <property type="match status" value="1"/>
</dbReference>
<proteinExistence type="predicted"/>
<protein>
    <submittedName>
        <fullName evidence="3">Glycosyltransferase family 2 protein</fullName>
        <ecNumber evidence="3">2.4.-.-</ecNumber>
    </submittedName>
</protein>
<dbReference type="PANTHER" id="PTHR22916:SF67">
    <property type="entry name" value="COLANIC ACID BIOSYNTHESIS GLYCOSYL TRANSFERASE WCAE-RELATED"/>
    <property type="match status" value="1"/>
</dbReference>
<feature type="domain" description="Glycosyltransferase 2-like" evidence="2">
    <location>
        <begin position="5"/>
        <end position="157"/>
    </location>
</feature>
<dbReference type="EC" id="2.4.-.-" evidence="3"/>
<evidence type="ECO:0000313" key="4">
    <source>
        <dbReference type="Proteomes" id="UP001596020"/>
    </source>
</evidence>
<keyword evidence="1" id="KW-1133">Transmembrane helix</keyword>
<organism evidence="3 4">
    <name type="scientific">Falsiporphyromonas endometrii</name>
    <dbReference type="NCBI Taxonomy" id="1387297"/>
    <lineage>
        <taxon>Bacteria</taxon>
        <taxon>Pseudomonadati</taxon>
        <taxon>Bacteroidota</taxon>
        <taxon>Bacteroidia</taxon>
        <taxon>Bacteroidales</taxon>
        <taxon>Porphyromonadaceae</taxon>
        <taxon>Falsiporphyromonas</taxon>
    </lineage>
</organism>
<keyword evidence="1" id="KW-0812">Transmembrane</keyword>
<accession>A0ABV9K677</accession>
<dbReference type="Pfam" id="PF00535">
    <property type="entry name" value="Glycos_transf_2"/>
    <property type="match status" value="1"/>
</dbReference>
<name>A0ABV9K677_9PORP</name>
<comment type="caution">
    <text evidence="3">The sequence shown here is derived from an EMBL/GenBank/DDBJ whole genome shotgun (WGS) entry which is preliminary data.</text>
</comment>
<evidence type="ECO:0000256" key="1">
    <source>
        <dbReference type="SAM" id="Phobius"/>
    </source>
</evidence>
<feature type="transmembrane region" description="Helical" evidence="1">
    <location>
        <begin position="219"/>
        <end position="235"/>
    </location>
</feature>
<dbReference type="SUPFAM" id="SSF53448">
    <property type="entry name" value="Nucleotide-diphospho-sugar transferases"/>
    <property type="match status" value="1"/>
</dbReference>
<sequence>MPSLSIITICFNAADCIERTLRSVSKQTDLSFEYLIIDGASKDCTLDMVRQICPFARIYSEPDNGIYDAMNKGLVKATGDYVWFMNAGDEIYDKDTVAKLHRIIASSPDVIYGDTMIKDDDGKELGLRRLRPPKVLSWKSFSNGMLVCHQSFIARRSLTAKYDLRYRFSADFDWCIKVLKKSRHIVNSNLILSGYLKEGATTNNHKASLKERFGIMCRYYGLFVTLFKHFLFLFIRKR</sequence>
<gene>
    <name evidence="3" type="ORF">ACFO3G_03530</name>
</gene>
<evidence type="ECO:0000259" key="2">
    <source>
        <dbReference type="Pfam" id="PF00535"/>
    </source>
</evidence>
<keyword evidence="3" id="KW-0328">Glycosyltransferase</keyword>